<comment type="similarity">
    <text evidence="1 4">Belongs to the frataxin family.</text>
</comment>
<reference evidence="5 6" key="1">
    <citation type="submission" date="2018-04" db="EMBL/GenBank/DDBJ databases">
        <title>Thalassorhabdus spongiae gen. nov., sp. nov., isolated from a marine sponge in South-West Iceland.</title>
        <authorList>
            <person name="Knobloch S."/>
            <person name="Daussin A."/>
            <person name="Johannsson R."/>
            <person name="Marteinsson V.T."/>
        </authorList>
    </citation>
    <scope>NUCLEOTIDE SEQUENCE [LARGE SCALE GENOMIC DNA]</scope>
    <source>
        <strain evidence="5 6">Hp12</strain>
    </source>
</reference>
<evidence type="ECO:0000256" key="2">
    <source>
        <dbReference type="ARBA" id="ARBA00022723"/>
    </source>
</evidence>
<keyword evidence="3 4" id="KW-0408">Iron</keyword>
<organism evidence="5 6">
    <name type="scientific">Pelagibaculum spongiae</name>
    <dbReference type="NCBI Taxonomy" id="2080658"/>
    <lineage>
        <taxon>Bacteria</taxon>
        <taxon>Pseudomonadati</taxon>
        <taxon>Pseudomonadota</taxon>
        <taxon>Gammaproteobacteria</taxon>
        <taxon>Oceanospirillales</taxon>
        <taxon>Pelagibaculum</taxon>
    </lineage>
</organism>
<dbReference type="PANTHER" id="PTHR16821:SF2">
    <property type="entry name" value="FRATAXIN, MITOCHONDRIAL"/>
    <property type="match status" value="1"/>
</dbReference>
<dbReference type="GO" id="GO:0008198">
    <property type="term" value="F:ferrous iron binding"/>
    <property type="evidence" value="ECO:0007669"/>
    <property type="project" value="TreeGrafter"/>
</dbReference>
<dbReference type="GO" id="GO:0016226">
    <property type="term" value="P:iron-sulfur cluster assembly"/>
    <property type="evidence" value="ECO:0007669"/>
    <property type="project" value="UniProtKB-UniRule"/>
</dbReference>
<keyword evidence="6" id="KW-1185">Reference proteome</keyword>
<dbReference type="Pfam" id="PF01491">
    <property type="entry name" value="Frataxin_Cyay"/>
    <property type="match status" value="1"/>
</dbReference>
<proteinExistence type="inferred from homology"/>
<keyword evidence="2 4" id="KW-0479">Metal-binding</keyword>
<evidence type="ECO:0000256" key="4">
    <source>
        <dbReference type="HAMAP-Rule" id="MF_00142"/>
    </source>
</evidence>
<dbReference type="AlphaFoldDB" id="A0A2V1GRZ2"/>
<evidence type="ECO:0000313" key="5">
    <source>
        <dbReference type="EMBL" id="PVZ65627.1"/>
    </source>
</evidence>
<gene>
    <name evidence="4" type="primary">cyaY</name>
    <name evidence="5" type="ORF">DC094_17220</name>
</gene>
<comment type="caution">
    <text evidence="5">The sequence shown here is derived from an EMBL/GenBank/DDBJ whole genome shotgun (WGS) entry which is preliminary data.</text>
</comment>
<dbReference type="GO" id="GO:0005829">
    <property type="term" value="C:cytosol"/>
    <property type="evidence" value="ECO:0007669"/>
    <property type="project" value="TreeGrafter"/>
</dbReference>
<dbReference type="EMBL" id="QDDL01000009">
    <property type="protein sequence ID" value="PVZ65627.1"/>
    <property type="molecule type" value="Genomic_DNA"/>
</dbReference>
<dbReference type="InterPro" id="IPR002908">
    <property type="entry name" value="Frataxin/CyaY"/>
</dbReference>
<dbReference type="PANTHER" id="PTHR16821">
    <property type="entry name" value="FRATAXIN"/>
    <property type="match status" value="1"/>
</dbReference>
<accession>A0A2V1GRZ2</accession>
<dbReference type="GO" id="GO:0008199">
    <property type="term" value="F:ferric iron binding"/>
    <property type="evidence" value="ECO:0007669"/>
    <property type="project" value="InterPro"/>
</dbReference>
<evidence type="ECO:0000256" key="3">
    <source>
        <dbReference type="ARBA" id="ARBA00023004"/>
    </source>
</evidence>
<name>A0A2V1GRZ2_9GAMM</name>
<comment type="function">
    <text evidence="4">Involved in iron-sulfur (Fe-S) cluster assembly. May act as a regulator of Fe-S biogenesis.</text>
</comment>
<dbReference type="InterPro" id="IPR036524">
    <property type="entry name" value="Frataxin/CyaY_sf"/>
</dbReference>
<dbReference type="SUPFAM" id="SSF55387">
    <property type="entry name" value="Frataxin/Nqo15-like"/>
    <property type="match status" value="1"/>
</dbReference>
<evidence type="ECO:0000313" key="6">
    <source>
        <dbReference type="Proteomes" id="UP000244906"/>
    </source>
</evidence>
<dbReference type="InterPro" id="IPR047584">
    <property type="entry name" value="CyaY"/>
</dbReference>
<dbReference type="HAMAP" id="MF_00142">
    <property type="entry name" value="CyaY"/>
    <property type="match status" value="1"/>
</dbReference>
<dbReference type="Proteomes" id="UP000244906">
    <property type="component" value="Unassembled WGS sequence"/>
</dbReference>
<protein>
    <recommendedName>
        <fullName evidence="4">Iron-sulfur cluster assembly protein CyaY</fullName>
    </recommendedName>
</protein>
<evidence type="ECO:0000256" key="1">
    <source>
        <dbReference type="ARBA" id="ARBA00008183"/>
    </source>
</evidence>
<dbReference type="NCBIfam" id="TIGR03421">
    <property type="entry name" value="FeS_CyaY"/>
    <property type="match status" value="1"/>
</dbReference>
<dbReference type="PROSITE" id="PS50810">
    <property type="entry name" value="FRATAXIN_2"/>
    <property type="match status" value="1"/>
</dbReference>
<dbReference type="Gene3D" id="3.30.920.10">
    <property type="entry name" value="Frataxin/CyaY"/>
    <property type="match status" value="1"/>
</dbReference>
<dbReference type="SMART" id="SM01219">
    <property type="entry name" value="Frataxin_Cyay"/>
    <property type="match status" value="1"/>
</dbReference>
<sequence length="161" mass="18051">MFIDNVLLLSRKLASNSAQYKQRFPQITAAVLKLTAAIDSTRIPANRFSAFISGETPMTDMNDSEFRELIEQKISQLEDRLEDADIDYDVSGSILTVEFDNGTQIIVSPQISGHELWLAATSGGFHYAWNGEDWISTRDEGTFDQKLIECCSSQGESYLEI</sequence>